<dbReference type="PROSITE" id="PS51635">
    <property type="entry name" value="PNPLA"/>
    <property type="match status" value="1"/>
</dbReference>
<gene>
    <name evidence="6" type="ORF">LX32DRAFT_651200</name>
</gene>
<dbReference type="GO" id="GO:0047499">
    <property type="term" value="F:calcium-independent phospholipase A2 activity"/>
    <property type="evidence" value="ECO:0007669"/>
    <property type="project" value="TreeGrafter"/>
</dbReference>
<feature type="active site" description="Proton acceptor" evidence="4">
    <location>
        <position position="208"/>
    </location>
</feature>
<evidence type="ECO:0000256" key="4">
    <source>
        <dbReference type="PROSITE-ProRule" id="PRU01161"/>
    </source>
</evidence>
<dbReference type="EMBL" id="MU842846">
    <property type="protein sequence ID" value="KAK2030878.1"/>
    <property type="molecule type" value="Genomic_DNA"/>
</dbReference>
<dbReference type="Proteomes" id="UP001232148">
    <property type="component" value="Unassembled WGS sequence"/>
</dbReference>
<keyword evidence="1 4" id="KW-0378">Hydrolase</keyword>
<accession>A0AAD9HL66</accession>
<feature type="short sequence motif" description="GXSXG" evidence="4">
    <location>
        <begin position="54"/>
        <end position="58"/>
    </location>
</feature>
<dbReference type="PANTHER" id="PTHR24185">
    <property type="entry name" value="CALCIUM-INDEPENDENT PHOSPHOLIPASE A2-GAMMA"/>
    <property type="match status" value="1"/>
</dbReference>
<dbReference type="GO" id="GO:0016020">
    <property type="term" value="C:membrane"/>
    <property type="evidence" value="ECO:0007669"/>
    <property type="project" value="TreeGrafter"/>
</dbReference>
<organism evidence="6 7">
    <name type="scientific">Colletotrichum zoysiae</name>
    <dbReference type="NCBI Taxonomy" id="1216348"/>
    <lineage>
        <taxon>Eukaryota</taxon>
        <taxon>Fungi</taxon>
        <taxon>Dikarya</taxon>
        <taxon>Ascomycota</taxon>
        <taxon>Pezizomycotina</taxon>
        <taxon>Sordariomycetes</taxon>
        <taxon>Hypocreomycetidae</taxon>
        <taxon>Glomerellales</taxon>
        <taxon>Glomerellaceae</taxon>
        <taxon>Colletotrichum</taxon>
        <taxon>Colletotrichum graminicola species complex</taxon>
    </lineage>
</organism>
<evidence type="ECO:0000313" key="7">
    <source>
        <dbReference type="Proteomes" id="UP001232148"/>
    </source>
</evidence>
<keyword evidence="3 4" id="KW-0443">Lipid metabolism</keyword>
<evidence type="ECO:0000256" key="3">
    <source>
        <dbReference type="ARBA" id="ARBA00023098"/>
    </source>
</evidence>
<dbReference type="CDD" id="cd20270">
    <property type="entry name" value="Complex1_LYR_SDHAF3_LYRM10"/>
    <property type="match status" value="1"/>
</dbReference>
<dbReference type="Pfam" id="PF01734">
    <property type="entry name" value="Patatin"/>
    <property type="match status" value="1"/>
</dbReference>
<comment type="caution">
    <text evidence="6">The sequence shown here is derived from an EMBL/GenBank/DDBJ whole genome shotgun (WGS) entry which is preliminary data.</text>
</comment>
<keyword evidence="7" id="KW-1185">Reference proteome</keyword>
<dbReference type="PANTHER" id="PTHR24185:SF1">
    <property type="entry name" value="CALCIUM-INDEPENDENT PHOSPHOLIPASE A2-GAMMA"/>
    <property type="match status" value="1"/>
</dbReference>
<feature type="short sequence motif" description="GXGXXG" evidence="4">
    <location>
        <begin position="14"/>
        <end position="19"/>
    </location>
</feature>
<dbReference type="InterPro" id="IPR011990">
    <property type="entry name" value="TPR-like_helical_dom_sf"/>
</dbReference>
<proteinExistence type="predicted"/>
<evidence type="ECO:0000313" key="6">
    <source>
        <dbReference type="EMBL" id="KAK2030878.1"/>
    </source>
</evidence>
<dbReference type="Pfam" id="PF00931">
    <property type="entry name" value="NB-ARC"/>
    <property type="match status" value="1"/>
</dbReference>
<dbReference type="Gene3D" id="1.25.40.10">
    <property type="entry name" value="Tetratricopeptide repeat domain"/>
    <property type="match status" value="2"/>
</dbReference>
<evidence type="ECO:0000259" key="5">
    <source>
        <dbReference type="PROSITE" id="PS51635"/>
    </source>
</evidence>
<dbReference type="AlphaFoldDB" id="A0AAD9HL66"/>
<dbReference type="InterPro" id="IPR002641">
    <property type="entry name" value="PNPLA_dom"/>
</dbReference>
<dbReference type="GO" id="GO:0046486">
    <property type="term" value="P:glycerolipid metabolic process"/>
    <property type="evidence" value="ECO:0007669"/>
    <property type="project" value="UniProtKB-ARBA"/>
</dbReference>
<dbReference type="Gene3D" id="3.40.1090.10">
    <property type="entry name" value="Cytosolic phospholipase A2 catalytic domain"/>
    <property type="match status" value="1"/>
</dbReference>
<protein>
    <recommendedName>
        <fullName evidence="5">PNPLA domain-containing protein</fullName>
    </recommendedName>
</protein>
<feature type="active site" description="Nucleophile" evidence="4">
    <location>
        <position position="56"/>
    </location>
</feature>
<dbReference type="GO" id="GO:0019369">
    <property type="term" value="P:arachidonate metabolic process"/>
    <property type="evidence" value="ECO:0007669"/>
    <property type="project" value="TreeGrafter"/>
</dbReference>
<feature type="domain" description="PNPLA" evidence="5">
    <location>
        <begin position="10"/>
        <end position="221"/>
    </location>
</feature>
<sequence>MAEDGPVHLLSLDGGGIRGISELVILHEIMKRLKEAAGLKEDPKPRDYFHLIGGTSTGGLIAIMLGRMGMTTTEAIDCYEKFAKKVFRRKNRRFDRTFREETLVKVIRDIVAQKKLGKTVMLDTGRDKGLTFVCSATYKDYTPYLFRTYRGNSSLSGSVAGSPGTKTSTHNHAHNVEIWEAARATTAAPTFFHPISIKVEAEMDEYVDGALRFNNPARLVLSEAESQFGSGRKLGFLLSLGTGLKNEDKGVNFVSNVEEVARSPKPERKNSGALLSRGTFKLLKHTKQSLTDPEPEHHALEERFRGTPYAYFRLNLDRGAADIRLHEYKKMKVLRAATEEYLRNIQVSADIDKVVSMLHKNEGVNMPLDAACRAVSDEASKQAIAQEVQVKSIASPQFTGRTDILDKMDRHFCQRTQPSPRRYLRIWGMGGVGKTQIALRFRDLHGSRFARVFWINAATEDSIYECLRVMTAELFGGEPTKPDIGRVLQWLERNTKEEWLLVFDNNDSVDISKYLPPGNAGNILFTSRSNDVSPSLDGNQTLAIETMKEDDALALLYRASKRQKQAFDASDEKHGKDIVRELGYLPLAVDQAGSYVHNQGCSFGTYLLDFQARRNDILGDPLHRGVFETNPAVYGTFELSYKALEKRSKERTSRGRAATNALRILNVFCFYNNENIPSEIISRAATNRKTDREALGDAESLAPLALFDLREDRSWDDRNYSGGISLLRSYSLIKKSVAHDDCHSMHVLVHSWARDRMHADMLRFQRQASRSIVFDCFHQNFKFEDERFLVQLLPHIKACLDHGGREDVDWCKRTRQESKYARLLNAVGMWREALWALEDIVEERRQNLTPDNWLIAAALWDLGKMHKSCGNLGLAEETLMESTNLLENCNEKGWASRVVLDMGIDLAEVYIQKAELGKAEKMLTWIAECEEEKGGKSPQLRRAVAALATTMQLAGHIDKAESLEATSLAWCRENPNIGEGHRATMRAISNIATLRSAKGQHESADEMWRHVLDVDERFRGKEHPITLHSKRNVAIGCVKLGNLEEAERLLREVLDVGERVLWREHPDMLVTMEHLAGVLYMTGEVHEALELQEECLAGRVHGLGDGHPLTVKTSEGLEKMRKPFREPSSSPPYIDFQRSLPMRSSSVMRMASASVPKGNGLRPAPMALLPPIPLYRRLLRAHRKYLPSEMRVLGDEYIKAEFRAHRNVDNPAHLIGFLTEWQLYAQKVEGDQWRGEKIDPGKVAKMSDEQIGQLYELMKAIRERRERGEQEEES</sequence>
<dbReference type="GO" id="GO:0016042">
    <property type="term" value="P:lipid catabolic process"/>
    <property type="evidence" value="ECO:0007669"/>
    <property type="project" value="UniProtKB-UniRule"/>
</dbReference>
<keyword evidence="2 4" id="KW-0442">Lipid degradation</keyword>
<dbReference type="GO" id="GO:0043531">
    <property type="term" value="F:ADP binding"/>
    <property type="evidence" value="ECO:0007669"/>
    <property type="project" value="InterPro"/>
</dbReference>
<dbReference type="Pfam" id="PF13374">
    <property type="entry name" value="TPR_10"/>
    <property type="match status" value="1"/>
</dbReference>
<dbReference type="InterPro" id="IPR027417">
    <property type="entry name" value="P-loop_NTPase"/>
</dbReference>
<reference evidence="6" key="1">
    <citation type="submission" date="2021-06" db="EMBL/GenBank/DDBJ databases">
        <title>Comparative genomics, transcriptomics and evolutionary studies reveal genomic signatures of adaptation to plant cell wall in hemibiotrophic fungi.</title>
        <authorList>
            <consortium name="DOE Joint Genome Institute"/>
            <person name="Baroncelli R."/>
            <person name="Diaz J.F."/>
            <person name="Benocci T."/>
            <person name="Peng M."/>
            <person name="Battaglia E."/>
            <person name="Haridas S."/>
            <person name="Andreopoulos W."/>
            <person name="Labutti K."/>
            <person name="Pangilinan J."/>
            <person name="Floch G.L."/>
            <person name="Makela M.R."/>
            <person name="Henrissat B."/>
            <person name="Grigoriev I.V."/>
            <person name="Crouch J.A."/>
            <person name="De Vries R.P."/>
            <person name="Sukno S.A."/>
            <person name="Thon M.R."/>
        </authorList>
    </citation>
    <scope>NUCLEOTIDE SEQUENCE</scope>
    <source>
        <strain evidence="6">MAFF235873</strain>
    </source>
</reference>
<dbReference type="SUPFAM" id="SSF52540">
    <property type="entry name" value="P-loop containing nucleoside triphosphate hydrolases"/>
    <property type="match status" value="1"/>
</dbReference>
<dbReference type="Gene3D" id="3.40.50.300">
    <property type="entry name" value="P-loop containing nucleotide triphosphate hydrolases"/>
    <property type="match status" value="1"/>
</dbReference>
<dbReference type="InterPro" id="IPR002182">
    <property type="entry name" value="NB-ARC"/>
</dbReference>
<dbReference type="SUPFAM" id="SSF48452">
    <property type="entry name" value="TPR-like"/>
    <property type="match status" value="2"/>
</dbReference>
<evidence type="ECO:0000256" key="2">
    <source>
        <dbReference type="ARBA" id="ARBA00022963"/>
    </source>
</evidence>
<dbReference type="SUPFAM" id="SSF52151">
    <property type="entry name" value="FabD/lysophospholipase-like"/>
    <property type="match status" value="1"/>
</dbReference>
<dbReference type="InterPro" id="IPR016035">
    <property type="entry name" value="Acyl_Trfase/lysoPLipase"/>
</dbReference>
<evidence type="ECO:0000256" key="1">
    <source>
        <dbReference type="ARBA" id="ARBA00022801"/>
    </source>
</evidence>
<dbReference type="Pfam" id="PF13424">
    <property type="entry name" value="TPR_12"/>
    <property type="match status" value="1"/>
</dbReference>
<feature type="short sequence motif" description="DGA/G" evidence="4">
    <location>
        <begin position="208"/>
        <end position="210"/>
    </location>
</feature>
<dbReference type="Pfam" id="PF13233">
    <property type="entry name" value="Complex1_LYR_2"/>
    <property type="match status" value="1"/>
</dbReference>
<name>A0AAD9HL66_9PEZI</name>